<evidence type="ECO:0000313" key="3">
    <source>
        <dbReference type="Proteomes" id="UP001167160"/>
    </source>
</evidence>
<dbReference type="EMBL" id="JAMQGM010000041">
    <property type="protein sequence ID" value="MCM2579428.1"/>
    <property type="molecule type" value="Genomic_DNA"/>
</dbReference>
<keyword evidence="3" id="KW-1185">Reference proteome</keyword>
<evidence type="ECO:0000256" key="1">
    <source>
        <dbReference type="SAM" id="MobiDB-lite"/>
    </source>
</evidence>
<comment type="caution">
    <text evidence="2">The sequence shown here is derived from an EMBL/GenBank/DDBJ whole genome shotgun (WGS) entry which is preliminary data.</text>
</comment>
<protein>
    <submittedName>
        <fullName evidence="2">Uncharacterized protein</fullName>
    </submittedName>
</protein>
<feature type="region of interest" description="Disordered" evidence="1">
    <location>
        <begin position="1"/>
        <end position="29"/>
    </location>
</feature>
<reference evidence="2" key="1">
    <citation type="journal article" date="2023" name="Int. J. Syst. Evol. Microbiol.">
        <title>Streptomyces meridianus sp. nov. isolated from brackish water of the Tagus estuary in Alcochete, Portugal.</title>
        <authorList>
            <person name="Santos J.D.N."/>
            <person name="Klimek D."/>
            <person name="Calusinska M."/>
            <person name="Lobo Da Cunha A."/>
            <person name="Catita J."/>
            <person name="Goncalves H."/>
            <person name="Gonzalez I."/>
            <person name="Reyes F."/>
            <person name="Lage O.M."/>
        </authorList>
    </citation>
    <scope>NUCLEOTIDE SEQUENCE</scope>
    <source>
        <strain evidence="2">MTZ3.1</strain>
    </source>
</reference>
<proteinExistence type="predicted"/>
<accession>A0ABT0XA72</accession>
<dbReference type="Proteomes" id="UP001167160">
    <property type="component" value="Unassembled WGS sequence"/>
</dbReference>
<organism evidence="2 3">
    <name type="scientific">Streptomyces meridianus</name>
    <dbReference type="NCBI Taxonomy" id="2938945"/>
    <lineage>
        <taxon>Bacteria</taxon>
        <taxon>Bacillati</taxon>
        <taxon>Actinomycetota</taxon>
        <taxon>Actinomycetes</taxon>
        <taxon>Kitasatosporales</taxon>
        <taxon>Streptomycetaceae</taxon>
        <taxon>Streptomyces</taxon>
    </lineage>
</organism>
<sequence>MNLPFGEPSPGRRPGGSFPREGLDPGRVDPHVLTTLLARRGWQRRGGEPGRYARWTPPPSDPGAASLLVPESLAFPDSRDLLADALTGLVRSPTATARQVLVALAVPSDELRWSRRVPDRDTGPCGSSPWPAGDRLRRGARAMLLAGALGALGRAAHHGARHRRRAEEALGQVLVGPESAAGTLTAHLPVASGRAAATTLLRALHAARDATDYHRATGRPEAFDAAVRLGVSRELTEAVVDLVHGSEGIRFALEWSPATGAPAGFSAAPEPVEFSPGDLPALRDAGARFVRCEPSVPVRLTGVVVRMRRRSAAGPGTVALRVLTGADVGRVRAELDENSYRTAVHAHLVGLPIRVSGRLESSGGFRRLTGARDVEPVRVDETERDRMMKSLHENLGCFEEAWGGEDDG</sequence>
<evidence type="ECO:0000313" key="2">
    <source>
        <dbReference type="EMBL" id="MCM2579428.1"/>
    </source>
</evidence>
<gene>
    <name evidence="2" type="ORF">M1E25_19115</name>
</gene>
<feature type="region of interest" description="Disordered" evidence="1">
    <location>
        <begin position="43"/>
        <end position="64"/>
    </location>
</feature>
<name>A0ABT0XA72_9ACTN</name>
<dbReference type="RefSeq" id="WP_251417238.1">
    <property type="nucleotide sequence ID" value="NZ_JAMQGM010000041.1"/>
</dbReference>